<proteinExistence type="predicted"/>
<protein>
    <submittedName>
        <fullName evidence="1">Uncharacterized protein</fullName>
    </submittedName>
</protein>
<organism evidence="1 2">
    <name type="scientific">Vibrio jasicida</name>
    <dbReference type="NCBI Taxonomy" id="766224"/>
    <lineage>
        <taxon>Bacteria</taxon>
        <taxon>Pseudomonadati</taxon>
        <taxon>Pseudomonadota</taxon>
        <taxon>Gammaproteobacteria</taxon>
        <taxon>Vibrionales</taxon>
        <taxon>Vibrionaceae</taxon>
        <taxon>Vibrio</taxon>
    </lineage>
</organism>
<dbReference type="AlphaFoldDB" id="A0AAU9QRI7"/>
<accession>A0AAU9QRI7</accession>
<dbReference type="EMBL" id="CAKMUD010000094">
    <property type="protein sequence ID" value="CAH1599170.1"/>
    <property type="molecule type" value="Genomic_DNA"/>
</dbReference>
<reference evidence="1" key="1">
    <citation type="submission" date="2022-01" db="EMBL/GenBank/DDBJ databases">
        <authorList>
            <person name="Lagorce A."/>
        </authorList>
    </citation>
    <scope>NUCLEOTIDE SEQUENCE</scope>
    <source>
        <strain evidence="1">Th15_F1_A12</strain>
    </source>
</reference>
<evidence type="ECO:0000313" key="1">
    <source>
        <dbReference type="EMBL" id="CAH1599170.1"/>
    </source>
</evidence>
<dbReference type="Proteomes" id="UP001295462">
    <property type="component" value="Unassembled WGS sequence"/>
</dbReference>
<name>A0AAU9QRI7_9VIBR</name>
<sequence length="36" mass="3812">MTSALCDLPKAVIDSLIAYILNIIKSEADTALGSFN</sequence>
<comment type="caution">
    <text evidence="1">The sequence shown here is derived from an EMBL/GenBank/DDBJ whole genome shotgun (WGS) entry which is preliminary data.</text>
</comment>
<gene>
    <name evidence="1" type="ORF">THF1A12_40043</name>
</gene>
<evidence type="ECO:0000313" key="2">
    <source>
        <dbReference type="Proteomes" id="UP001295462"/>
    </source>
</evidence>